<evidence type="ECO:0000313" key="2">
    <source>
        <dbReference type="EMBL" id="TKW31258.1"/>
    </source>
</evidence>
<dbReference type="EMBL" id="CM016553">
    <property type="protein sequence ID" value="TKW31258.1"/>
    <property type="molecule type" value="Genomic_DNA"/>
</dbReference>
<name>A0A4U6VNE6_SETVI</name>
<proteinExistence type="predicted"/>
<dbReference type="AlphaFoldDB" id="A0A4U6VNE6"/>
<gene>
    <name evidence="2" type="ORF">SEVIR_2G093700v2</name>
</gene>
<dbReference type="Proteomes" id="UP000298652">
    <property type="component" value="Chromosome 2"/>
</dbReference>
<evidence type="ECO:0000313" key="3">
    <source>
        <dbReference type="Proteomes" id="UP000298652"/>
    </source>
</evidence>
<reference evidence="2" key="1">
    <citation type="submission" date="2019-03" db="EMBL/GenBank/DDBJ databases">
        <title>WGS assembly of Setaria viridis.</title>
        <authorList>
            <person name="Huang P."/>
            <person name="Jenkins J."/>
            <person name="Grimwood J."/>
            <person name="Barry K."/>
            <person name="Healey A."/>
            <person name="Mamidi S."/>
            <person name="Sreedasyam A."/>
            <person name="Shu S."/>
            <person name="Feldman M."/>
            <person name="Wu J."/>
            <person name="Yu Y."/>
            <person name="Chen C."/>
            <person name="Johnson J."/>
            <person name="Rokhsar D."/>
            <person name="Baxter I."/>
            <person name="Schmutz J."/>
            <person name="Brutnell T."/>
            <person name="Kellogg E."/>
        </authorList>
    </citation>
    <scope>NUCLEOTIDE SEQUENCE [LARGE SCALE GENOMIC DNA]</scope>
</reference>
<dbReference type="Gramene" id="TKW31258">
    <property type="protein sequence ID" value="TKW31258"/>
    <property type="gene ID" value="SEVIR_2G093700v2"/>
</dbReference>
<sequence length="130" mass="15080">MQTDTSSPHNMEMTKAGISTGPLKRQVAEAWNRQRNKPSRIAPELEMERQHEDVKIPGTCQCCKHHGLPCLQEEDSLMTVEARQHYYLDINKKRKLYAQGLDQEEVTQDEDSTQTMNLEGWSISFKEYQP</sequence>
<organism evidence="2 3">
    <name type="scientific">Setaria viridis</name>
    <name type="common">Green bristlegrass</name>
    <name type="synonym">Setaria italica subsp. viridis</name>
    <dbReference type="NCBI Taxonomy" id="4556"/>
    <lineage>
        <taxon>Eukaryota</taxon>
        <taxon>Viridiplantae</taxon>
        <taxon>Streptophyta</taxon>
        <taxon>Embryophyta</taxon>
        <taxon>Tracheophyta</taxon>
        <taxon>Spermatophyta</taxon>
        <taxon>Magnoliopsida</taxon>
        <taxon>Liliopsida</taxon>
        <taxon>Poales</taxon>
        <taxon>Poaceae</taxon>
        <taxon>PACMAD clade</taxon>
        <taxon>Panicoideae</taxon>
        <taxon>Panicodae</taxon>
        <taxon>Paniceae</taxon>
        <taxon>Cenchrinae</taxon>
        <taxon>Setaria</taxon>
    </lineage>
</organism>
<protein>
    <submittedName>
        <fullName evidence="2">Uncharacterized protein</fullName>
    </submittedName>
</protein>
<keyword evidence="3" id="KW-1185">Reference proteome</keyword>
<evidence type="ECO:0000256" key="1">
    <source>
        <dbReference type="SAM" id="MobiDB-lite"/>
    </source>
</evidence>
<accession>A0A4U6VNE6</accession>
<feature type="region of interest" description="Disordered" evidence="1">
    <location>
        <begin position="1"/>
        <end position="23"/>
    </location>
</feature>